<organism evidence="1">
    <name type="scientific">Caldithrix abyssi</name>
    <dbReference type="NCBI Taxonomy" id="187145"/>
    <lineage>
        <taxon>Bacteria</taxon>
        <taxon>Pseudomonadati</taxon>
        <taxon>Calditrichota</taxon>
        <taxon>Calditrichia</taxon>
        <taxon>Calditrichales</taxon>
        <taxon>Calditrichaceae</taxon>
        <taxon>Caldithrix</taxon>
    </lineage>
</organism>
<comment type="caution">
    <text evidence="1">The sequence shown here is derived from an EMBL/GenBank/DDBJ whole genome shotgun (WGS) entry which is preliminary data.</text>
</comment>
<evidence type="ECO:0000313" key="1">
    <source>
        <dbReference type="EMBL" id="HGY56779.1"/>
    </source>
</evidence>
<dbReference type="AlphaFoldDB" id="A0A7V4WVW0"/>
<dbReference type="Proteomes" id="UP000885779">
    <property type="component" value="Unassembled WGS sequence"/>
</dbReference>
<protein>
    <submittedName>
        <fullName evidence="1">YkgJ family cysteine cluster protein</fullName>
    </submittedName>
</protein>
<dbReference type="PANTHER" id="PTHR35866:SF1">
    <property type="entry name" value="YKGJ FAMILY CYSTEINE CLUSTER PROTEIN"/>
    <property type="match status" value="1"/>
</dbReference>
<gene>
    <name evidence="1" type="ORF">ENK44_13820</name>
</gene>
<dbReference type="EMBL" id="DRQG01000130">
    <property type="protein sequence ID" value="HGY56779.1"/>
    <property type="molecule type" value="Genomic_DNA"/>
</dbReference>
<accession>A0A7V4WVW0</accession>
<name>A0A7V4WVW0_CALAY</name>
<dbReference type="InterPro" id="IPR005358">
    <property type="entry name" value="Puta_zinc/iron-chelating_dom"/>
</dbReference>
<proteinExistence type="predicted"/>
<reference evidence="1" key="1">
    <citation type="journal article" date="2020" name="mSystems">
        <title>Genome- and Community-Level Interaction Insights into Carbon Utilization and Element Cycling Functions of Hydrothermarchaeota in Hydrothermal Sediment.</title>
        <authorList>
            <person name="Zhou Z."/>
            <person name="Liu Y."/>
            <person name="Xu W."/>
            <person name="Pan J."/>
            <person name="Luo Z.H."/>
            <person name="Li M."/>
        </authorList>
    </citation>
    <scope>NUCLEOTIDE SEQUENCE [LARGE SCALE GENOMIC DNA]</scope>
    <source>
        <strain evidence="1">HyVt-577</strain>
    </source>
</reference>
<dbReference type="Pfam" id="PF03692">
    <property type="entry name" value="CxxCxxCC"/>
    <property type="match status" value="1"/>
</dbReference>
<sequence>MKFSYRFHLDSIRLPVYISLNNKWKFIYSHKPKDIKINLNNLTSVKPTYFRCIESCSACCERPDGFVFISEQEVEKAARYLEMESDEFLLHFTRKMDDRLILANGENDHCVFLEEQQCLIYEERPAQCRAYPFWPENLKNRHTWQRTKEECPGIGQGPLYGKEEILNILDHHK</sequence>
<dbReference type="PANTHER" id="PTHR35866">
    <property type="entry name" value="PUTATIVE-RELATED"/>
    <property type="match status" value="1"/>
</dbReference>